<evidence type="ECO:0000256" key="1">
    <source>
        <dbReference type="ARBA" id="ARBA00010613"/>
    </source>
</evidence>
<dbReference type="Pfam" id="PF00795">
    <property type="entry name" value="CN_hydrolase"/>
    <property type="match status" value="1"/>
</dbReference>
<reference evidence="7 8" key="1">
    <citation type="submission" date="2019-09" db="EMBL/GenBank/DDBJ databases">
        <title>Genomes of Cryomorphaceae.</title>
        <authorList>
            <person name="Bowman J.P."/>
        </authorList>
    </citation>
    <scope>NUCLEOTIDE SEQUENCE [LARGE SCALE GENOMIC DNA]</scope>
    <source>
        <strain evidence="7 8">KCTC 52047</strain>
    </source>
</reference>
<proteinExistence type="inferred from homology"/>
<evidence type="ECO:0000256" key="4">
    <source>
        <dbReference type="ARBA" id="ARBA00052904"/>
    </source>
</evidence>
<evidence type="ECO:0000313" key="7">
    <source>
        <dbReference type="EMBL" id="KAB1064042.1"/>
    </source>
</evidence>
<dbReference type="InterPro" id="IPR036526">
    <property type="entry name" value="C-N_Hydrolase_sf"/>
</dbReference>
<sequence>MEKLKVTLVQSELNWHDKASNFMLFDHLLESNISETDLIILPEMFTTGFTMKAEDYAEKMEGDTVSWLKDQAKRFDSCITGSAIIEENGSYYNRLLWVTPDGNVQHYDKRHRFSLAGEQNYYSAGCDRKVFELKGWRIFPQICFDLRFPVFSRNDLEYDLAFYIANWPERRSHAWRTLLPARAIENQSYVIGVNRVGKDGNDVLYRGDSALIDPLGKMVSKIKPHEEIVQTFTLDAEELKKVREKFKFLNDRDQFEIKL</sequence>
<dbReference type="PANTHER" id="PTHR47799">
    <property type="entry name" value="OMEGA-AMIDASE YAFV"/>
    <property type="match status" value="1"/>
</dbReference>
<evidence type="ECO:0000313" key="8">
    <source>
        <dbReference type="Proteomes" id="UP000435357"/>
    </source>
</evidence>
<dbReference type="RefSeq" id="WP_151168156.1">
    <property type="nucleotide sequence ID" value="NZ_WACR01000006.1"/>
</dbReference>
<keyword evidence="8" id="KW-1185">Reference proteome</keyword>
<keyword evidence="2 7" id="KW-0378">Hydrolase</keyword>
<dbReference type="Proteomes" id="UP000435357">
    <property type="component" value="Unassembled WGS sequence"/>
</dbReference>
<gene>
    <name evidence="7" type="ORF">F3059_08380</name>
</gene>
<dbReference type="GO" id="GO:0050152">
    <property type="term" value="F:omega-amidase activity"/>
    <property type="evidence" value="ECO:0007669"/>
    <property type="project" value="UniProtKB-EC"/>
</dbReference>
<dbReference type="EMBL" id="WACR01000006">
    <property type="protein sequence ID" value="KAB1064042.1"/>
    <property type="molecule type" value="Genomic_DNA"/>
</dbReference>
<evidence type="ECO:0000256" key="5">
    <source>
        <dbReference type="ARBA" id="ARBA00072139"/>
    </source>
</evidence>
<name>A0A6N6M6K5_9FLAO</name>
<protein>
    <recommendedName>
        <fullName evidence="5">Omega-amidase YafV</fullName>
        <ecNumber evidence="3">3.5.1.3</ecNumber>
    </recommendedName>
</protein>
<dbReference type="EC" id="3.5.1.3" evidence="3"/>
<dbReference type="Gene3D" id="3.60.110.10">
    <property type="entry name" value="Carbon-nitrogen hydrolase"/>
    <property type="match status" value="1"/>
</dbReference>
<dbReference type="PROSITE" id="PS50263">
    <property type="entry name" value="CN_HYDROLASE"/>
    <property type="match status" value="1"/>
</dbReference>
<dbReference type="PANTHER" id="PTHR47799:SF1">
    <property type="entry name" value="OMEGA-AMIDASE YAFV"/>
    <property type="match status" value="1"/>
</dbReference>
<dbReference type="CDD" id="cd07575">
    <property type="entry name" value="Xc-1258_like"/>
    <property type="match status" value="1"/>
</dbReference>
<comment type="similarity">
    <text evidence="1">Belongs to the carbon-nitrogen hydrolase superfamily. NIT1/NIT2 family.</text>
</comment>
<evidence type="ECO:0000256" key="3">
    <source>
        <dbReference type="ARBA" id="ARBA00039118"/>
    </source>
</evidence>
<comment type="catalytic activity">
    <reaction evidence="4">
        <text>a monoamide of a dicarboxylate + H2O = a dicarboxylate + NH4(+)</text>
        <dbReference type="Rhea" id="RHEA:11716"/>
        <dbReference type="ChEBI" id="CHEBI:15377"/>
        <dbReference type="ChEBI" id="CHEBI:28938"/>
        <dbReference type="ChEBI" id="CHEBI:28965"/>
        <dbReference type="ChEBI" id="CHEBI:77450"/>
        <dbReference type="EC" id="3.5.1.3"/>
    </reaction>
</comment>
<dbReference type="InterPro" id="IPR052737">
    <property type="entry name" value="Omega-amidase_YafV"/>
</dbReference>
<feature type="domain" description="CN hydrolase" evidence="6">
    <location>
        <begin position="4"/>
        <end position="236"/>
    </location>
</feature>
<dbReference type="OrthoDB" id="9811121at2"/>
<dbReference type="GO" id="GO:0106008">
    <property type="term" value="F:2-oxoglutaramate amidase activity"/>
    <property type="evidence" value="ECO:0007669"/>
    <property type="project" value="TreeGrafter"/>
</dbReference>
<accession>A0A6N6M6K5</accession>
<dbReference type="NCBIfam" id="NF007757">
    <property type="entry name" value="PRK10438.1"/>
    <property type="match status" value="1"/>
</dbReference>
<evidence type="ECO:0000259" key="6">
    <source>
        <dbReference type="PROSITE" id="PS50263"/>
    </source>
</evidence>
<dbReference type="InterPro" id="IPR003010">
    <property type="entry name" value="C-N_Hydrolase"/>
</dbReference>
<dbReference type="SUPFAM" id="SSF56317">
    <property type="entry name" value="Carbon-nitrogen hydrolase"/>
    <property type="match status" value="1"/>
</dbReference>
<evidence type="ECO:0000256" key="2">
    <source>
        <dbReference type="ARBA" id="ARBA00022801"/>
    </source>
</evidence>
<dbReference type="FunFam" id="3.60.110.10:FF:000004">
    <property type="entry name" value="Carbon-nitrogen hydrolase"/>
    <property type="match status" value="1"/>
</dbReference>
<comment type="caution">
    <text evidence="7">The sequence shown here is derived from an EMBL/GenBank/DDBJ whole genome shotgun (WGS) entry which is preliminary data.</text>
</comment>
<organism evidence="7 8">
    <name type="scientific">Salibacter halophilus</name>
    <dbReference type="NCBI Taxonomy" id="1803916"/>
    <lineage>
        <taxon>Bacteria</taxon>
        <taxon>Pseudomonadati</taxon>
        <taxon>Bacteroidota</taxon>
        <taxon>Flavobacteriia</taxon>
        <taxon>Flavobacteriales</taxon>
        <taxon>Salibacteraceae</taxon>
        <taxon>Salibacter</taxon>
    </lineage>
</organism>
<dbReference type="AlphaFoldDB" id="A0A6N6M6K5"/>